<dbReference type="CDD" id="cd00158">
    <property type="entry name" value="RHOD"/>
    <property type="match status" value="1"/>
</dbReference>
<dbReference type="RefSeq" id="WP_379861032.1">
    <property type="nucleotide sequence ID" value="NZ_JBHMFC010000033.1"/>
</dbReference>
<dbReference type="Proteomes" id="UP001589585">
    <property type="component" value="Unassembled WGS sequence"/>
</dbReference>
<keyword evidence="2" id="KW-0548">Nucleotidyltransferase</keyword>
<protein>
    <submittedName>
        <fullName evidence="2">ThiF family adenylyltransferase</fullName>
    </submittedName>
</protein>
<dbReference type="InterPro" id="IPR036873">
    <property type="entry name" value="Rhodanese-like_dom_sf"/>
</dbReference>
<reference evidence="2 3" key="1">
    <citation type="submission" date="2024-09" db="EMBL/GenBank/DDBJ databases">
        <authorList>
            <person name="Sun Q."/>
            <person name="Mori K."/>
        </authorList>
    </citation>
    <scope>NUCLEOTIDE SEQUENCE [LARGE SCALE GENOMIC DNA]</scope>
    <source>
        <strain evidence="2 3">CECT 8622</strain>
    </source>
</reference>
<dbReference type="Gene3D" id="3.40.50.720">
    <property type="entry name" value="NAD(P)-binding Rossmann-like Domain"/>
    <property type="match status" value="1"/>
</dbReference>
<name>A0ABV5FBJ4_9FLAO</name>
<dbReference type="EMBL" id="JBHMFC010000033">
    <property type="protein sequence ID" value="MFB9056832.1"/>
    <property type="molecule type" value="Genomic_DNA"/>
</dbReference>
<dbReference type="SMART" id="SM00450">
    <property type="entry name" value="RHOD"/>
    <property type="match status" value="1"/>
</dbReference>
<dbReference type="Gene3D" id="3.40.250.10">
    <property type="entry name" value="Rhodanese-like domain"/>
    <property type="match status" value="1"/>
</dbReference>
<sequence length="360" mass="40294">MNLSRAEKQHYSRHLLLDAVGLEGQLKLKEAKVLVIGAGGLGCPILQYLTAAGVGEIGVIDNDVIEQSNLQRQILYTYPDIGKSKSETAVKRLQLLNPFVECRAYNIRLTKANALKLFKPYDIIVDGTDNFPTRYLINDAAVLLNKPVVFGSIFKFEGQVSVFNFKKGPTYRCLFPTPPKSQDVPNCSEIGVLGILPGIIGNFQANEVLKIILGIGDVLTGKLLTFNALSMTHMLFTCKKNKTITIKALHEDYNGFCGIQSPQKSIHFEAYKNQASHFNVLDVRTLEERHAYHIESIHIPLQELSERHHEIPQDKALLVYCQSGIRSKMAIELLQNNGFKNELVNLKDGIMHIDMSSFKI</sequence>
<keyword evidence="2" id="KW-0808">Transferase</keyword>
<evidence type="ECO:0000313" key="3">
    <source>
        <dbReference type="Proteomes" id="UP001589585"/>
    </source>
</evidence>
<dbReference type="InterPro" id="IPR035985">
    <property type="entry name" value="Ubiquitin-activating_enz"/>
</dbReference>
<dbReference type="PANTHER" id="PTHR10953:SF102">
    <property type="entry name" value="ADENYLYLTRANSFERASE AND SULFURTRANSFERASE MOCS3"/>
    <property type="match status" value="1"/>
</dbReference>
<dbReference type="InterPro" id="IPR001763">
    <property type="entry name" value="Rhodanese-like_dom"/>
</dbReference>
<dbReference type="InterPro" id="IPR045886">
    <property type="entry name" value="ThiF/MoeB/HesA"/>
</dbReference>
<dbReference type="SUPFAM" id="SSF69572">
    <property type="entry name" value="Activating enzymes of the ubiquitin-like proteins"/>
    <property type="match status" value="1"/>
</dbReference>
<dbReference type="CDD" id="cd00757">
    <property type="entry name" value="ThiF_MoeB_HesA_family"/>
    <property type="match status" value="1"/>
</dbReference>
<dbReference type="InterPro" id="IPR000594">
    <property type="entry name" value="ThiF_NAD_FAD-bd"/>
</dbReference>
<accession>A0ABV5FBJ4</accession>
<evidence type="ECO:0000313" key="2">
    <source>
        <dbReference type="EMBL" id="MFB9056832.1"/>
    </source>
</evidence>
<feature type="domain" description="Rhodanese" evidence="1">
    <location>
        <begin position="274"/>
        <end position="359"/>
    </location>
</feature>
<gene>
    <name evidence="2" type="ORF">ACFFU9_08770</name>
</gene>
<dbReference type="Pfam" id="PF00899">
    <property type="entry name" value="ThiF"/>
    <property type="match status" value="1"/>
</dbReference>
<dbReference type="GO" id="GO:0016779">
    <property type="term" value="F:nucleotidyltransferase activity"/>
    <property type="evidence" value="ECO:0007669"/>
    <property type="project" value="UniProtKB-KW"/>
</dbReference>
<evidence type="ECO:0000259" key="1">
    <source>
        <dbReference type="PROSITE" id="PS50206"/>
    </source>
</evidence>
<dbReference type="Pfam" id="PF00581">
    <property type="entry name" value="Rhodanese"/>
    <property type="match status" value="1"/>
</dbReference>
<dbReference type="PROSITE" id="PS50206">
    <property type="entry name" value="RHODANESE_3"/>
    <property type="match status" value="1"/>
</dbReference>
<organism evidence="2 3">
    <name type="scientific">Mariniflexile ostreae</name>
    <dbReference type="NCBI Taxonomy" id="1520892"/>
    <lineage>
        <taxon>Bacteria</taxon>
        <taxon>Pseudomonadati</taxon>
        <taxon>Bacteroidota</taxon>
        <taxon>Flavobacteriia</taxon>
        <taxon>Flavobacteriales</taxon>
        <taxon>Flavobacteriaceae</taxon>
        <taxon>Mariniflexile</taxon>
    </lineage>
</organism>
<keyword evidence="3" id="KW-1185">Reference proteome</keyword>
<comment type="caution">
    <text evidence="2">The sequence shown here is derived from an EMBL/GenBank/DDBJ whole genome shotgun (WGS) entry which is preliminary data.</text>
</comment>
<proteinExistence type="predicted"/>
<dbReference type="PANTHER" id="PTHR10953">
    <property type="entry name" value="UBIQUITIN-ACTIVATING ENZYME E1"/>
    <property type="match status" value="1"/>
</dbReference>